<evidence type="ECO:0000259" key="9">
    <source>
        <dbReference type="PROSITE" id="PS50146"/>
    </source>
</evidence>
<dbReference type="InterPro" id="IPR016064">
    <property type="entry name" value="NAD/diacylglycerol_kinase_sf"/>
</dbReference>
<evidence type="ECO:0000256" key="8">
    <source>
        <dbReference type="ARBA" id="ARBA00023264"/>
    </source>
</evidence>
<name>A0A2M9CQP5_9CELL</name>
<protein>
    <submittedName>
        <fullName evidence="10">Diacylglycerol kinase</fullName>
    </submittedName>
</protein>
<dbReference type="PANTHER" id="PTHR12358">
    <property type="entry name" value="SPHINGOSINE KINASE"/>
    <property type="match status" value="1"/>
</dbReference>
<keyword evidence="11" id="KW-1185">Reference proteome</keyword>
<gene>
    <name evidence="10" type="ORF">CLV28_1754</name>
</gene>
<keyword evidence="5 10" id="KW-0418">Kinase</keyword>
<keyword evidence="7" id="KW-0594">Phospholipid biosynthesis</keyword>
<evidence type="ECO:0000256" key="7">
    <source>
        <dbReference type="ARBA" id="ARBA00023209"/>
    </source>
</evidence>
<dbReference type="PROSITE" id="PS50146">
    <property type="entry name" value="DAGK"/>
    <property type="match status" value="1"/>
</dbReference>
<dbReference type="SUPFAM" id="SSF111331">
    <property type="entry name" value="NAD kinase/diacylglycerol kinase-like"/>
    <property type="match status" value="1"/>
</dbReference>
<dbReference type="OrthoDB" id="142078at2"/>
<dbReference type="InterPro" id="IPR017438">
    <property type="entry name" value="ATP-NAD_kinase_N"/>
</dbReference>
<evidence type="ECO:0000256" key="1">
    <source>
        <dbReference type="ARBA" id="ARBA00001946"/>
    </source>
</evidence>
<dbReference type="AlphaFoldDB" id="A0A2M9CQP5"/>
<feature type="domain" description="DAGKc" evidence="9">
    <location>
        <begin position="1"/>
        <end position="137"/>
    </location>
</feature>
<evidence type="ECO:0000256" key="2">
    <source>
        <dbReference type="ARBA" id="ARBA00005983"/>
    </source>
</evidence>
<dbReference type="GO" id="GO:0004143">
    <property type="term" value="F:ATP-dependent diacylglycerol kinase activity"/>
    <property type="evidence" value="ECO:0007669"/>
    <property type="project" value="TreeGrafter"/>
</dbReference>
<dbReference type="SMART" id="SM00046">
    <property type="entry name" value="DAGKc"/>
    <property type="match status" value="1"/>
</dbReference>
<evidence type="ECO:0000256" key="3">
    <source>
        <dbReference type="ARBA" id="ARBA00022679"/>
    </source>
</evidence>
<dbReference type="RefSeq" id="WP_100422885.1">
    <property type="nucleotide sequence ID" value="NZ_BOOX01000006.1"/>
</dbReference>
<dbReference type="GO" id="GO:0005524">
    <property type="term" value="F:ATP binding"/>
    <property type="evidence" value="ECO:0007669"/>
    <property type="project" value="UniProtKB-KW"/>
</dbReference>
<evidence type="ECO:0000313" key="10">
    <source>
        <dbReference type="EMBL" id="PJJ74260.1"/>
    </source>
</evidence>
<dbReference type="InterPro" id="IPR001206">
    <property type="entry name" value="Diacylglycerol_kinase_cat_dom"/>
</dbReference>
<dbReference type="Pfam" id="PF19279">
    <property type="entry name" value="YegS_C"/>
    <property type="match status" value="1"/>
</dbReference>
<keyword evidence="7" id="KW-0444">Lipid biosynthesis</keyword>
<dbReference type="GO" id="GO:0005886">
    <property type="term" value="C:plasma membrane"/>
    <property type="evidence" value="ECO:0007669"/>
    <property type="project" value="TreeGrafter"/>
</dbReference>
<dbReference type="Gene3D" id="2.60.200.40">
    <property type="match status" value="1"/>
</dbReference>
<evidence type="ECO:0000256" key="5">
    <source>
        <dbReference type="ARBA" id="ARBA00022777"/>
    </source>
</evidence>
<evidence type="ECO:0000256" key="4">
    <source>
        <dbReference type="ARBA" id="ARBA00022741"/>
    </source>
</evidence>
<keyword evidence="6" id="KW-0067">ATP-binding</keyword>
<sequence>MSARTLGLVVNPTAGRGRGRAAGQRTATILRAAGHAVVDLSAADAATALDAARAAVHAHTIDALVVVGGDGMVHLGANAVAGTDVPLGLVATGTGNDAARELALPVRDVPAAVATLLDALAHGRTRPLDAGLARTATGDRWFVGVLSAGLDAAVNARANTLTWPRGRARYVRAVALELARFRPYGYRIVSDERTWDAPGTLVAVANGPAIGGGIRIAPTAAFDDGWLDVVLAAPFSRARVVTIFPGMYRGTHLRVRGVHTFRTRAITLEATHAGAPPPHAFADGERLGPLPVRVEVVPGALHLLA</sequence>
<comment type="similarity">
    <text evidence="2">Belongs to the diacylglycerol/lipid kinase family.</text>
</comment>
<evidence type="ECO:0000256" key="6">
    <source>
        <dbReference type="ARBA" id="ARBA00022840"/>
    </source>
</evidence>
<keyword evidence="8" id="KW-1208">Phospholipid metabolism</keyword>
<keyword evidence="3" id="KW-0808">Transferase</keyword>
<keyword evidence="4" id="KW-0547">Nucleotide-binding</keyword>
<accession>A0A2M9CQP5</accession>
<proteinExistence type="inferred from homology"/>
<organism evidence="10 11">
    <name type="scientific">Sediminihabitans luteus</name>
    <dbReference type="NCBI Taxonomy" id="1138585"/>
    <lineage>
        <taxon>Bacteria</taxon>
        <taxon>Bacillati</taxon>
        <taxon>Actinomycetota</taxon>
        <taxon>Actinomycetes</taxon>
        <taxon>Micrococcales</taxon>
        <taxon>Cellulomonadaceae</taxon>
        <taxon>Sediminihabitans</taxon>
    </lineage>
</organism>
<dbReference type="InterPro" id="IPR050187">
    <property type="entry name" value="Lipid_Phosphate_FormReg"/>
</dbReference>
<dbReference type="PANTHER" id="PTHR12358:SF106">
    <property type="entry name" value="LIPID KINASE YEGS"/>
    <property type="match status" value="1"/>
</dbReference>
<dbReference type="InterPro" id="IPR045540">
    <property type="entry name" value="YegS/DAGK_C"/>
</dbReference>
<dbReference type="Pfam" id="PF00781">
    <property type="entry name" value="DAGK_cat"/>
    <property type="match status" value="1"/>
</dbReference>
<comment type="cofactor">
    <cofactor evidence="1">
        <name>Mg(2+)</name>
        <dbReference type="ChEBI" id="CHEBI:18420"/>
    </cofactor>
</comment>
<dbReference type="Proteomes" id="UP000231693">
    <property type="component" value="Unassembled WGS sequence"/>
</dbReference>
<reference evidence="10 11" key="1">
    <citation type="submission" date="2017-11" db="EMBL/GenBank/DDBJ databases">
        <title>Genomic Encyclopedia of Archaeal and Bacterial Type Strains, Phase II (KMG-II): From Individual Species to Whole Genera.</title>
        <authorList>
            <person name="Goeker M."/>
        </authorList>
    </citation>
    <scope>NUCLEOTIDE SEQUENCE [LARGE SCALE GENOMIC DNA]</scope>
    <source>
        <strain evidence="10 11">DSM 25478</strain>
    </source>
</reference>
<dbReference type="Gene3D" id="3.40.50.10330">
    <property type="entry name" value="Probable inorganic polyphosphate/atp-NAD kinase, domain 1"/>
    <property type="match status" value="1"/>
</dbReference>
<evidence type="ECO:0000313" key="11">
    <source>
        <dbReference type="Proteomes" id="UP000231693"/>
    </source>
</evidence>
<dbReference type="GO" id="GO:0008654">
    <property type="term" value="P:phospholipid biosynthetic process"/>
    <property type="evidence" value="ECO:0007669"/>
    <property type="project" value="UniProtKB-KW"/>
</dbReference>
<dbReference type="EMBL" id="PGFE01000002">
    <property type="protein sequence ID" value="PJJ74260.1"/>
    <property type="molecule type" value="Genomic_DNA"/>
</dbReference>
<comment type="caution">
    <text evidence="10">The sequence shown here is derived from an EMBL/GenBank/DDBJ whole genome shotgun (WGS) entry which is preliminary data.</text>
</comment>
<keyword evidence="7" id="KW-0443">Lipid metabolism</keyword>